<dbReference type="Proteomes" id="UP000215506">
    <property type="component" value="Unassembled WGS sequence"/>
</dbReference>
<evidence type="ECO:0000259" key="3">
    <source>
        <dbReference type="Pfam" id="PF26059"/>
    </source>
</evidence>
<evidence type="ECO:0000313" key="4">
    <source>
        <dbReference type="EMBL" id="OXR41583.1"/>
    </source>
</evidence>
<keyword evidence="1" id="KW-1133">Transmembrane helix</keyword>
<feature type="domain" description="DUF8020" evidence="3">
    <location>
        <begin position="42"/>
        <end position="114"/>
    </location>
</feature>
<keyword evidence="1" id="KW-0812">Transmembrane</keyword>
<gene>
    <name evidence="4" type="ORF">B7C42_06224</name>
</gene>
<keyword evidence="1" id="KW-0472">Membrane</keyword>
<feature type="chain" id="PRO_5038576579" description="DUF8020 domain-containing protein" evidence="2">
    <location>
        <begin position="21"/>
        <end position="184"/>
    </location>
</feature>
<evidence type="ECO:0000256" key="2">
    <source>
        <dbReference type="SAM" id="SignalP"/>
    </source>
</evidence>
<feature type="transmembrane region" description="Helical" evidence="1">
    <location>
        <begin position="131"/>
        <end position="150"/>
    </location>
</feature>
<organism evidence="4 5">
    <name type="scientific">Nocardia cerradoensis</name>
    <dbReference type="NCBI Taxonomy" id="85688"/>
    <lineage>
        <taxon>Bacteria</taxon>
        <taxon>Bacillati</taxon>
        <taxon>Actinomycetota</taxon>
        <taxon>Actinomycetes</taxon>
        <taxon>Mycobacteriales</taxon>
        <taxon>Nocardiaceae</taxon>
        <taxon>Nocardia</taxon>
    </lineage>
</organism>
<feature type="signal peptide" evidence="2">
    <location>
        <begin position="1"/>
        <end position="20"/>
    </location>
</feature>
<keyword evidence="2" id="KW-0732">Signal</keyword>
<dbReference type="EMBL" id="NGAF01000018">
    <property type="protein sequence ID" value="OXR41583.1"/>
    <property type="molecule type" value="Genomic_DNA"/>
</dbReference>
<feature type="transmembrane region" description="Helical" evidence="1">
    <location>
        <begin position="157"/>
        <end position="181"/>
    </location>
</feature>
<comment type="caution">
    <text evidence="4">The sequence shown here is derived from an EMBL/GenBank/DDBJ whole genome shotgun (WGS) entry which is preliminary data.</text>
</comment>
<proteinExistence type="predicted"/>
<evidence type="ECO:0000313" key="5">
    <source>
        <dbReference type="Proteomes" id="UP000215506"/>
    </source>
</evidence>
<accession>A0A231GY79</accession>
<name>A0A231GY79_9NOCA</name>
<evidence type="ECO:0000256" key="1">
    <source>
        <dbReference type="SAM" id="Phobius"/>
    </source>
</evidence>
<dbReference type="Pfam" id="PF26059">
    <property type="entry name" value="DUF8020"/>
    <property type="match status" value="1"/>
</dbReference>
<keyword evidence="5" id="KW-1185">Reference proteome</keyword>
<protein>
    <recommendedName>
        <fullName evidence="3">DUF8020 domain-containing protein</fullName>
    </recommendedName>
</protein>
<reference evidence="4 5" key="1">
    <citation type="submission" date="2017-07" db="EMBL/GenBank/DDBJ databases">
        <title>First draft Genome Sequence of Nocardia cerradoensis isolated from human infection.</title>
        <authorList>
            <person name="Carrasco G."/>
        </authorList>
    </citation>
    <scope>NUCLEOTIDE SEQUENCE [LARGE SCALE GENOMIC DNA]</scope>
    <source>
        <strain evidence="4 5">CNM20130759</strain>
    </source>
</reference>
<sequence length="184" mass="18260">MFLKKLVATILFTIAATAIATVTANGQAEVTDVSLHGVDGTVAYTTNLAADHSRATVDLASGKFSLAPDAITVTADNGSVVGTIPTTLRMQTGETFTVAPSLNSTGTVLTLTPVSAPTTHPVATPDQLNGLLHNALFIGAAVGAGIGCAIGIAIGIWFFVVGAVVGCAVGAVIGAAIGFFAPVP</sequence>
<dbReference type="AlphaFoldDB" id="A0A231GY79"/>
<dbReference type="InterPro" id="IPR058333">
    <property type="entry name" value="DUF8020"/>
</dbReference>
<dbReference type="RefSeq" id="WP_039783595.1">
    <property type="nucleotide sequence ID" value="NZ_JAAXOR010000001.1"/>
</dbReference>